<protein>
    <submittedName>
        <fullName evidence="1">10870_t:CDS:1</fullName>
    </submittedName>
</protein>
<name>A0ACA9LG16_9GLOM</name>
<evidence type="ECO:0000313" key="1">
    <source>
        <dbReference type="EMBL" id="CAG8527545.1"/>
    </source>
</evidence>
<gene>
    <name evidence="1" type="ORF">SCALOS_LOCUS4319</name>
</gene>
<proteinExistence type="predicted"/>
<dbReference type="Proteomes" id="UP000789860">
    <property type="component" value="Unassembled WGS sequence"/>
</dbReference>
<comment type="caution">
    <text evidence="1">The sequence shown here is derived from an EMBL/GenBank/DDBJ whole genome shotgun (WGS) entry which is preliminary data.</text>
</comment>
<dbReference type="EMBL" id="CAJVPM010005755">
    <property type="protein sequence ID" value="CAG8527545.1"/>
    <property type="molecule type" value="Genomic_DNA"/>
</dbReference>
<keyword evidence="2" id="KW-1185">Reference proteome</keyword>
<reference evidence="1" key="1">
    <citation type="submission" date="2021-06" db="EMBL/GenBank/DDBJ databases">
        <authorList>
            <person name="Kallberg Y."/>
            <person name="Tangrot J."/>
            <person name="Rosling A."/>
        </authorList>
    </citation>
    <scope>NUCLEOTIDE SEQUENCE</scope>
    <source>
        <strain evidence="1">AU212A</strain>
    </source>
</reference>
<accession>A0ACA9LG16</accession>
<sequence length="179" mass="21650">MNFPNEIMISIFMYLYDADLFDCLLVSKRWASISIPILWQDPFKHYKNDKIDFLRKVVCHNLDIEEYFNKDEIPTKEYSLLLFPYLEYVKNINIYHISKVFNMEICNEDLIVYIIINSLFISSKMIENICINTFFYNIEELNEYMKYHRVYLDLNLDYLNLNELENLDNLKGLTLIGFK</sequence>
<evidence type="ECO:0000313" key="2">
    <source>
        <dbReference type="Proteomes" id="UP000789860"/>
    </source>
</evidence>
<organism evidence="1 2">
    <name type="scientific">Scutellospora calospora</name>
    <dbReference type="NCBI Taxonomy" id="85575"/>
    <lineage>
        <taxon>Eukaryota</taxon>
        <taxon>Fungi</taxon>
        <taxon>Fungi incertae sedis</taxon>
        <taxon>Mucoromycota</taxon>
        <taxon>Glomeromycotina</taxon>
        <taxon>Glomeromycetes</taxon>
        <taxon>Diversisporales</taxon>
        <taxon>Gigasporaceae</taxon>
        <taxon>Scutellospora</taxon>
    </lineage>
</organism>